<dbReference type="Pfam" id="PF07883">
    <property type="entry name" value="Cupin_2"/>
    <property type="match status" value="1"/>
</dbReference>
<dbReference type="KEGG" id="hdt:HYPDE_33248"/>
<dbReference type="PANTHER" id="PTHR36440">
    <property type="entry name" value="PUTATIVE (AFU_ORTHOLOGUE AFUA_8G07350)-RELATED"/>
    <property type="match status" value="1"/>
</dbReference>
<dbReference type="Gene3D" id="2.60.120.10">
    <property type="entry name" value="Jelly Rolls"/>
    <property type="match status" value="1"/>
</dbReference>
<dbReference type="STRING" id="670307.HYPDE_33248"/>
<dbReference type="RefSeq" id="WP_015598347.1">
    <property type="nucleotide sequence ID" value="NC_021172.1"/>
</dbReference>
<evidence type="ECO:0000259" key="1">
    <source>
        <dbReference type="Pfam" id="PF07883"/>
    </source>
</evidence>
<dbReference type="EMBL" id="CP005587">
    <property type="protein sequence ID" value="AGK58322.1"/>
    <property type="molecule type" value="Genomic_DNA"/>
</dbReference>
<dbReference type="SUPFAM" id="SSF51182">
    <property type="entry name" value="RmlC-like cupins"/>
    <property type="match status" value="1"/>
</dbReference>
<proteinExistence type="predicted"/>
<protein>
    <submittedName>
        <fullName evidence="2">Putative Cupin 2</fullName>
    </submittedName>
</protein>
<dbReference type="CDD" id="cd02215">
    <property type="entry name" value="cupin_QDO_N_C"/>
    <property type="match status" value="1"/>
</dbReference>
<dbReference type="HOGENOM" id="CLU_103066_3_2_5"/>
<accession>N0B7T4</accession>
<sequence length="167" mass="18055">MVSDGAATRPIALEKNQGEALWFVASLAIIKAAGEMTNGRVTVFEILAPEGAGSPLHVHHREDEWFYILEGEMTFWVGGRVIEVSAGSFIYGPRDIPHTYIVRSPQALYLGVEEPAGFEKFMRAVGQPAKTLTIPPPSTHLPDQNLLASVASEFGMEILGPPGIPTT</sequence>
<reference evidence="2 3" key="1">
    <citation type="journal article" date="2013" name="Genome Announc.">
        <title>Genome sequences for three denitrifying bacterial strains isolated from a uranium- and nitrate-contaminated subsurface environment.</title>
        <authorList>
            <person name="Venkatramanan R."/>
            <person name="Prakash O."/>
            <person name="Woyke T."/>
            <person name="Chain P."/>
            <person name="Goodwin L.A."/>
            <person name="Watson D."/>
            <person name="Brooks S."/>
            <person name="Kostka J.E."/>
            <person name="Green S.J."/>
        </authorList>
    </citation>
    <scope>NUCLEOTIDE SEQUENCE [LARGE SCALE GENOMIC DNA]</scope>
    <source>
        <strain evidence="2 3">1NES1</strain>
    </source>
</reference>
<dbReference type="PANTHER" id="PTHR36440:SF1">
    <property type="entry name" value="PUTATIVE (AFU_ORTHOLOGUE AFUA_8G07350)-RELATED"/>
    <property type="match status" value="1"/>
</dbReference>
<dbReference type="AlphaFoldDB" id="N0B7T4"/>
<dbReference type="OrthoDB" id="9798709at2"/>
<evidence type="ECO:0000313" key="3">
    <source>
        <dbReference type="Proteomes" id="UP000005952"/>
    </source>
</evidence>
<dbReference type="Proteomes" id="UP000005952">
    <property type="component" value="Chromosome"/>
</dbReference>
<name>N0B7T4_9HYPH</name>
<feature type="domain" description="Cupin type-2" evidence="1">
    <location>
        <begin position="45"/>
        <end position="107"/>
    </location>
</feature>
<keyword evidence="3" id="KW-1185">Reference proteome</keyword>
<dbReference type="InterPro" id="IPR053146">
    <property type="entry name" value="QDO-like"/>
</dbReference>
<dbReference type="InterPro" id="IPR013096">
    <property type="entry name" value="Cupin_2"/>
</dbReference>
<dbReference type="InterPro" id="IPR011051">
    <property type="entry name" value="RmlC_Cupin_sf"/>
</dbReference>
<organism evidence="2 3">
    <name type="scientific">Hyphomicrobium denitrificans 1NES1</name>
    <dbReference type="NCBI Taxonomy" id="670307"/>
    <lineage>
        <taxon>Bacteria</taxon>
        <taxon>Pseudomonadati</taxon>
        <taxon>Pseudomonadota</taxon>
        <taxon>Alphaproteobacteria</taxon>
        <taxon>Hyphomicrobiales</taxon>
        <taxon>Hyphomicrobiaceae</taxon>
        <taxon>Hyphomicrobium</taxon>
    </lineage>
</organism>
<dbReference type="InterPro" id="IPR014710">
    <property type="entry name" value="RmlC-like_jellyroll"/>
</dbReference>
<dbReference type="eggNOG" id="COG1917">
    <property type="taxonomic scope" value="Bacteria"/>
</dbReference>
<gene>
    <name evidence="2" type="ORF">HYPDE_33248</name>
</gene>
<evidence type="ECO:0000313" key="2">
    <source>
        <dbReference type="EMBL" id="AGK58322.1"/>
    </source>
</evidence>